<evidence type="ECO:0000313" key="2">
    <source>
        <dbReference type="EMBL" id="MBA8955715.1"/>
    </source>
</evidence>
<dbReference type="RefSeq" id="WP_182847670.1">
    <property type="nucleotide sequence ID" value="NZ_BAAALP010000045.1"/>
</dbReference>
<gene>
    <name evidence="2" type="ORF">HNR61_007391</name>
</gene>
<evidence type="ECO:0000313" key="3">
    <source>
        <dbReference type="Proteomes" id="UP000572680"/>
    </source>
</evidence>
<sequence length="237" mass="26152">MADGLDDDIRDDATGRLDPFDPPGTEARRPVRLPYSAAALERPPLIPSTLHTTLVATDIEGFGAAFRDDDAQLHLREKMYALLADAFTMSGLPWWKCLHEDRGDGALIIAPPDAPTAAFLDPLAHHLTALLRRANGRANRVGHLRMRVAVHAGRIQSDAHGLVGRPLVHLFRLLEAPAFREAFTGSGADLGLVVSEEFYRDTTTANGLINRAAYRPLRVICKETRVKARVWFPLDPR</sequence>
<name>A0A7W3LWQ3_ACTNM</name>
<feature type="compositionally biased region" description="Acidic residues" evidence="1">
    <location>
        <begin position="1"/>
        <end position="10"/>
    </location>
</feature>
<feature type="region of interest" description="Disordered" evidence="1">
    <location>
        <begin position="1"/>
        <end position="29"/>
    </location>
</feature>
<organism evidence="2 3">
    <name type="scientific">Actinomadura namibiensis</name>
    <dbReference type="NCBI Taxonomy" id="182080"/>
    <lineage>
        <taxon>Bacteria</taxon>
        <taxon>Bacillati</taxon>
        <taxon>Actinomycetota</taxon>
        <taxon>Actinomycetes</taxon>
        <taxon>Streptosporangiales</taxon>
        <taxon>Thermomonosporaceae</taxon>
        <taxon>Actinomadura</taxon>
    </lineage>
</organism>
<accession>A0A7W3LWQ3</accession>
<reference evidence="2 3" key="1">
    <citation type="submission" date="2020-08" db="EMBL/GenBank/DDBJ databases">
        <title>Genomic Encyclopedia of Type Strains, Phase IV (KMG-IV): sequencing the most valuable type-strain genomes for metagenomic binning, comparative biology and taxonomic classification.</title>
        <authorList>
            <person name="Goeker M."/>
        </authorList>
    </citation>
    <scope>NUCLEOTIDE SEQUENCE [LARGE SCALE GENOMIC DNA]</scope>
    <source>
        <strain evidence="2 3">DSM 44197</strain>
    </source>
</reference>
<evidence type="ECO:0008006" key="4">
    <source>
        <dbReference type="Google" id="ProtNLM"/>
    </source>
</evidence>
<dbReference type="Proteomes" id="UP000572680">
    <property type="component" value="Unassembled WGS sequence"/>
</dbReference>
<evidence type="ECO:0000256" key="1">
    <source>
        <dbReference type="SAM" id="MobiDB-lite"/>
    </source>
</evidence>
<proteinExistence type="predicted"/>
<dbReference type="EMBL" id="JACJIA010000012">
    <property type="protein sequence ID" value="MBA8955715.1"/>
    <property type="molecule type" value="Genomic_DNA"/>
</dbReference>
<protein>
    <recommendedName>
        <fullName evidence="4">Guanylate cyclase domain-containing protein</fullName>
    </recommendedName>
</protein>
<keyword evidence="3" id="KW-1185">Reference proteome</keyword>
<dbReference type="AlphaFoldDB" id="A0A7W3LWQ3"/>
<comment type="caution">
    <text evidence="2">The sequence shown here is derived from an EMBL/GenBank/DDBJ whole genome shotgun (WGS) entry which is preliminary data.</text>
</comment>